<evidence type="ECO:0000313" key="1">
    <source>
        <dbReference type="EMBL" id="CAK9034509.1"/>
    </source>
</evidence>
<reference evidence="1 2" key="1">
    <citation type="submission" date="2024-02" db="EMBL/GenBank/DDBJ databases">
        <authorList>
            <person name="Chen Y."/>
            <person name="Shah S."/>
            <person name="Dougan E. K."/>
            <person name="Thang M."/>
            <person name="Chan C."/>
        </authorList>
    </citation>
    <scope>NUCLEOTIDE SEQUENCE [LARGE SCALE GENOMIC DNA]</scope>
</reference>
<gene>
    <name evidence="1" type="ORF">CCMP2556_LOCUS19528</name>
</gene>
<comment type="caution">
    <text evidence="1">The sequence shown here is derived from an EMBL/GenBank/DDBJ whole genome shotgun (WGS) entry which is preliminary data.</text>
</comment>
<proteinExistence type="predicted"/>
<evidence type="ECO:0000313" key="2">
    <source>
        <dbReference type="Proteomes" id="UP001642484"/>
    </source>
</evidence>
<protein>
    <submittedName>
        <fullName evidence="1">Uncharacterized protein</fullName>
    </submittedName>
</protein>
<sequence>MLSRENRLDLLTGGHDFCSSVGLFWTRFEEENPGLVQKLKDEKGDLECCLPLAVYGDEGQSHKKAQFLIFATQPTLGFGTSFTQEKDGHASDLGVNMMGVSCLTRFVYSVMKASLYNRTPDVFMSLLTQFSNHVEELYRDGIRIWHSKYGRHIVIYPTVLFVKGDWPWLKKAGNLVRTHHQAVAHPGRGRGICHLCLAGTPDHADWSDVNGSWLCESPLQTDQAPWVRESPLLKLCQFSGTPAKALWFRPDLFHTLHKGVLSELAGSALVVLLDHNFDGFSGDIPSRLAELHSELRTWCRGHQVPLHMSGLSRTILHFEKSADFPTGGWFKGADTSAVCRFLEAKLKEVLLRSDSLHEYIGSILAAVTGGNAFLRALYNANLFLGKAEAGLVASHGRQLLEGYMKAASLSYSLGYTRFKLIPKVHMLAHFVLLMEEASRTRTWCLSPLSYSCQMDEDLVGRCSAMSRTSSIRTVHQRTLRKYLVNVKFHLQQEPRECKKALRAEPSKRQKLTR</sequence>
<organism evidence="1 2">
    <name type="scientific">Durusdinium trenchii</name>
    <dbReference type="NCBI Taxonomy" id="1381693"/>
    <lineage>
        <taxon>Eukaryota</taxon>
        <taxon>Sar</taxon>
        <taxon>Alveolata</taxon>
        <taxon>Dinophyceae</taxon>
        <taxon>Suessiales</taxon>
        <taxon>Symbiodiniaceae</taxon>
        <taxon>Durusdinium</taxon>
    </lineage>
</organism>
<accession>A0ABP0L8I4</accession>
<dbReference type="Proteomes" id="UP001642484">
    <property type="component" value="Unassembled WGS sequence"/>
</dbReference>
<keyword evidence="2" id="KW-1185">Reference proteome</keyword>
<dbReference type="EMBL" id="CAXAMN010011126">
    <property type="protein sequence ID" value="CAK9034509.1"/>
    <property type="molecule type" value="Genomic_DNA"/>
</dbReference>
<name>A0ABP0L8I4_9DINO</name>